<keyword evidence="3 6" id="KW-0812">Transmembrane</keyword>
<keyword evidence="2" id="KW-1003">Cell membrane</keyword>
<feature type="transmembrane region" description="Helical" evidence="6">
    <location>
        <begin position="389"/>
        <end position="410"/>
    </location>
</feature>
<feature type="transmembrane region" description="Helical" evidence="6">
    <location>
        <begin position="145"/>
        <end position="163"/>
    </location>
</feature>
<protein>
    <recommendedName>
        <fullName evidence="9">MATE family efflux transporter</fullName>
    </recommendedName>
</protein>
<feature type="transmembrane region" description="Helical" evidence="6">
    <location>
        <begin position="170"/>
        <end position="191"/>
    </location>
</feature>
<evidence type="ECO:0000256" key="5">
    <source>
        <dbReference type="ARBA" id="ARBA00023136"/>
    </source>
</evidence>
<dbReference type="InterPro" id="IPR002528">
    <property type="entry name" value="MATE_fam"/>
</dbReference>
<dbReference type="OrthoDB" id="9808954at2"/>
<dbReference type="InterPro" id="IPR051327">
    <property type="entry name" value="MATE_MepA_subfamily"/>
</dbReference>
<comment type="subcellular location">
    <subcellularLocation>
        <location evidence="1">Cell membrane</location>
        <topology evidence="1">Multi-pass membrane protein</topology>
    </subcellularLocation>
</comment>
<reference evidence="7 8" key="1">
    <citation type="submission" date="2019-01" db="EMBL/GenBank/DDBJ databases">
        <title>Draft genomes of a novel of Aminipila strains.</title>
        <authorList>
            <person name="Ma S."/>
        </authorList>
    </citation>
    <scope>NUCLEOTIDE SEQUENCE [LARGE SCALE GENOMIC DNA]</scope>
    <source>
        <strain evidence="8">JN-39</strain>
    </source>
</reference>
<name>A0A410PWK2_9FIRM</name>
<dbReference type="GO" id="GO:0005886">
    <property type="term" value="C:plasma membrane"/>
    <property type="evidence" value="ECO:0007669"/>
    <property type="project" value="UniProtKB-SubCell"/>
</dbReference>
<proteinExistence type="predicted"/>
<feature type="transmembrane region" description="Helical" evidence="6">
    <location>
        <begin position="416"/>
        <end position="438"/>
    </location>
</feature>
<feature type="transmembrane region" description="Helical" evidence="6">
    <location>
        <begin position="102"/>
        <end position="125"/>
    </location>
</feature>
<evidence type="ECO:0000313" key="8">
    <source>
        <dbReference type="Proteomes" id="UP000287601"/>
    </source>
</evidence>
<gene>
    <name evidence="7" type="ORF">EQM06_08660</name>
</gene>
<dbReference type="Proteomes" id="UP000287601">
    <property type="component" value="Chromosome"/>
</dbReference>
<keyword evidence="5 6" id="KW-0472">Membrane</keyword>
<keyword evidence="4 6" id="KW-1133">Transmembrane helix</keyword>
<evidence type="ECO:0000256" key="6">
    <source>
        <dbReference type="SAM" id="Phobius"/>
    </source>
</evidence>
<evidence type="ECO:0008006" key="9">
    <source>
        <dbReference type="Google" id="ProtNLM"/>
    </source>
</evidence>
<feature type="transmembrane region" description="Helical" evidence="6">
    <location>
        <begin position="197"/>
        <end position="218"/>
    </location>
</feature>
<evidence type="ECO:0000256" key="3">
    <source>
        <dbReference type="ARBA" id="ARBA00022692"/>
    </source>
</evidence>
<evidence type="ECO:0000256" key="1">
    <source>
        <dbReference type="ARBA" id="ARBA00004651"/>
    </source>
</evidence>
<feature type="transmembrane region" description="Helical" evidence="6">
    <location>
        <begin position="59"/>
        <end position="81"/>
    </location>
</feature>
<dbReference type="Pfam" id="PF01554">
    <property type="entry name" value="MatE"/>
    <property type="match status" value="2"/>
</dbReference>
<keyword evidence="8" id="KW-1185">Reference proteome</keyword>
<feature type="transmembrane region" description="Helical" evidence="6">
    <location>
        <begin position="19"/>
        <end position="39"/>
    </location>
</feature>
<organism evidence="7 8">
    <name type="scientific">Aminipila luticellarii</name>
    <dbReference type="NCBI Taxonomy" id="2507160"/>
    <lineage>
        <taxon>Bacteria</taxon>
        <taxon>Bacillati</taxon>
        <taxon>Bacillota</taxon>
        <taxon>Clostridia</taxon>
        <taxon>Peptostreptococcales</taxon>
        <taxon>Anaerovoracaceae</taxon>
        <taxon>Aminipila</taxon>
    </lineage>
</organism>
<dbReference type="PANTHER" id="PTHR43823">
    <property type="entry name" value="SPORULATION PROTEIN YKVU"/>
    <property type="match status" value="1"/>
</dbReference>
<dbReference type="GO" id="GO:0042910">
    <property type="term" value="F:xenobiotic transmembrane transporter activity"/>
    <property type="evidence" value="ECO:0007669"/>
    <property type="project" value="InterPro"/>
</dbReference>
<evidence type="ECO:0000256" key="4">
    <source>
        <dbReference type="ARBA" id="ARBA00022989"/>
    </source>
</evidence>
<sequence>MEENLNTNKLARNFTIGSLFLFGLPSIGLQLWTGIYTIIDSVFAALYNSTDALSAINISYPILCVEEAIGGMLATGASAIIAKKLGEGKAEEGGRNLSMICILAALLGLIWGVVVCIIGEPLYRLLGADDTLLPLVTRFVSVHRFFAPFYTLQIAFQALLFLAGKPTKAMVITVGAGIINIVGDVFFMGFLHMDIGGAALGGGSGMVFAAIASLICVANHNDELHLRRPSVDAGLAVRSCAGGAGDLMWSIAMATMTALFNINTMKYFGPDGCAAGAILLYAQFLFIAPFYGFGKGTSPIIAYRYGTGIKEKLHDIFSKYAKLFIGVILVTGIASFFLATPVLSLYAKPEEPVFQIAKSAWFIFSAQYIFAGVNYMTQYLFTAFEDGKRAGFISALHGIILPNVMLLILPNVLHGIGVWLSIPVAEIISALVGVIMIISGNKVYNYYPAKRITE</sequence>
<dbReference type="GO" id="GO:0015297">
    <property type="term" value="F:antiporter activity"/>
    <property type="evidence" value="ECO:0007669"/>
    <property type="project" value="InterPro"/>
</dbReference>
<dbReference type="EMBL" id="CP035281">
    <property type="protein sequence ID" value="QAT43284.1"/>
    <property type="molecule type" value="Genomic_DNA"/>
</dbReference>
<dbReference type="PANTHER" id="PTHR43823:SF3">
    <property type="entry name" value="MULTIDRUG EXPORT PROTEIN MEPA"/>
    <property type="match status" value="1"/>
</dbReference>
<dbReference type="RefSeq" id="WP_128745957.1">
    <property type="nucleotide sequence ID" value="NZ_CP035281.1"/>
</dbReference>
<dbReference type="KEGG" id="amij:EQM06_08660"/>
<dbReference type="AlphaFoldDB" id="A0A410PWK2"/>
<evidence type="ECO:0000256" key="2">
    <source>
        <dbReference type="ARBA" id="ARBA00022475"/>
    </source>
</evidence>
<feature type="transmembrane region" description="Helical" evidence="6">
    <location>
        <begin position="239"/>
        <end position="262"/>
    </location>
</feature>
<accession>A0A410PWK2</accession>
<feature type="transmembrane region" description="Helical" evidence="6">
    <location>
        <begin position="274"/>
        <end position="294"/>
    </location>
</feature>
<evidence type="ECO:0000313" key="7">
    <source>
        <dbReference type="EMBL" id="QAT43284.1"/>
    </source>
</evidence>
<feature type="transmembrane region" description="Helical" evidence="6">
    <location>
        <begin position="359"/>
        <end position="377"/>
    </location>
</feature>
<feature type="transmembrane region" description="Helical" evidence="6">
    <location>
        <begin position="323"/>
        <end position="347"/>
    </location>
</feature>